<dbReference type="Gene3D" id="3.40.630.10">
    <property type="entry name" value="Zn peptidases"/>
    <property type="match status" value="1"/>
</dbReference>
<dbReference type="Proteomes" id="UP000462621">
    <property type="component" value="Unassembled WGS sequence"/>
</dbReference>
<feature type="binding site" evidence="5">
    <location>
        <position position="149"/>
    </location>
    <ligand>
        <name>Zn(2+)</name>
        <dbReference type="ChEBI" id="CHEBI:29105"/>
    </ligand>
</feature>
<reference evidence="9 10" key="1">
    <citation type="submission" date="2019-10" db="EMBL/GenBank/DDBJ databases">
        <title>Vibrio sp. nov. isolated from a shrimp pond.</title>
        <authorList>
            <person name="Gomez-Gil B."/>
            <person name="Enciso-Ibarra J."/>
            <person name="Enciso-Ibarra K."/>
            <person name="Bolan-Mejia C."/>
        </authorList>
    </citation>
    <scope>NUCLEOTIDE SEQUENCE [LARGE SCALE GENOMIC DNA]</scope>
    <source>
        <strain evidence="9 10">CAIM 722</strain>
    </source>
</reference>
<accession>A0A7X4RUT4</accession>
<dbReference type="InterPro" id="IPR050178">
    <property type="entry name" value="AspA/AstE_fam"/>
</dbReference>
<comment type="similarity">
    <text evidence="5">Belongs to the AspA/AstE family. Succinylglutamate desuccinylase subfamily.</text>
</comment>
<dbReference type="UniPathway" id="UPA00185">
    <property type="reaction ID" value="UER00283"/>
</dbReference>
<evidence type="ECO:0000313" key="9">
    <source>
        <dbReference type="EMBL" id="MZI94191.1"/>
    </source>
</evidence>
<comment type="function">
    <text evidence="5">Transforms N(2)-succinylglutamate into succinate and glutamate.</text>
</comment>
<proteinExistence type="inferred from homology"/>
<dbReference type="PANTHER" id="PTHR15162:SF7">
    <property type="entry name" value="SUCCINYLGLUTAMATE DESUCCINYLASE"/>
    <property type="match status" value="1"/>
</dbReference>
<feature type="active site" evidence="5">
    <location>
        <position position="213"/>
    </location>
</feature>
<evidence type="ECO:0000259" key="7">
    <source>
        <dbReference type="Pfam" id="PF04952"/>
    </source>
</evidence>
<dbReference type="GO" id="GO:0019544">
    <property type="term" value="P:L-arginine catabolic process to L-glutamate"/>
    <property type="evidence" value="ECO:0007669"/>
    <property type="project" value="UniProtKB-UniRule"/>
</dbReference>
<feature type="binding site" evidence="5">
    <location>
        <position position="56"/>
    </location>
    <ligand>
        <name>Zn(2+)</name>
        <dbReference type="ChEBI" id="CHEBI:29105"/>
    </ligand>
</feature>
<evidence type="ECO:0000313" key="10">
    <source>
        <dbReference type="Proteomes" id="UP000462621"/>
    </source>
</evidence>
<dbReference type="GO" id="GO:0008270">
    <property type="term" value="F:zinc ion binding"/>
    <property type="evidence" value="ECO:0007669"/>
    <property type="project" value="UniProtKB-UniRule"/>
</dbReference>
<dbReference type="EC" id="3.5.1.96" evidence="5 6"/>
<keyword evidence="3 5" id="KW-0378">Hydrolase</keyword>
<dbReference type="InterPro" id="IPR055438">
    <property type="entry name" value="AstE_AspA_cat"/>
</dbReference>
<dbReference type="GO" id="GO:0019545">
    <property type="term" value="P:L-arginine catabolic process to succinate"/>
    <property type="evidence" value="ECO:0007669"/>
    <property type="project" value="UniProtKB-UniRule"/>
</dbReference>
<feature type="domain" description="Succinylglutamate desuccinylase/Aspartoacylase catalytic" evidence="8">
    <location>
        <begin position="46"/>
        <end position="236"/>
    </location>
</feature>
<comment type="caution">
    <text evidence="9">The sequence shown here is derived from an EMBL/GenBank/DDBJ whole genome shotgun (WGS) entry which is preliminary data.</text>
</comment>
<dbReference type="EMBL" id="WEKT01000024">
    <property type="protein sequence ID" value="MZI94191.1"/>
    <property type="molecule type" value="Genomic_DNA"/>
</dbReference>
<dbReference type="HAMAP" id="MF_00767">
    <property type="entry name" value="Arg_catab_AstE"/>
    <property type="match status" value="1"/>
</dbReference>
<dbReference type="RefSeq" id="WP_161156358.1">
    <property type="nucleotide sequence ID" value="NZ_WEKT01000024.1"/>
</dbReference>
<comment type="pathway">
    <text evidence="5">Amino-acid degradation; L-arginine degradation via AST pathway; L-glutamate and succinate from L-arginine: step 5/5.</text>
</comment>
<dbReference type="NCBIfam" id="NF003706">
    <property type="entry name" value="PRK05324.1"/>
    <property type="match status" value="1"/>
</dbReference>
<evidence type="ECO:0000256" key="4">
    <source>
        <dbReference type="ARBA" id="ARBA00022833"/>
    </source>
</evidence>
<dbReference type="Pfam" id="PF24827">
    <property type="entry name" value="AstE_AspA_cat"/>
    <property type="match status" value="1"/>
</dbReference>
<dbReference type="AlphaFoldDB" id="A0A7X4RUT4"/>
<keyword evidence="1 5" id="KW-0056">Arginine metabolism</keyword>
<evidence type="ECO:0000256" key="3">
    <source>
        <dbReference type="ARBA" id="ARBA00022801"/>
    </source>
</evidence>
<dbReference type="InterPro" id="IPR016681">
    <property type="entry name" value="SuccinylGlu_desuccinylase"/>
</dbReference>
<dbReference type="GO" id="GO:0016788">
    <property type="term" value="F:hydrolase activity, acting on ester bonds"/>
    <property type="evidence" value="ECO:0007669"/>
    <property type="project" value="UniProtKB-UniRule"/>
</dbReference>
<protein>
    <recommendedName>
        <fullName evidence="5 6">Succinylglutamate desuccinylase</fullName>
        <ecNumber evidence="5 6">3.5.1.96</ecNumber>
    </recommendedName>
</protein>
<name>A0A7X4RUT4_9VIBR</name>
<feature type="binding site" evidence="5">
    <location>
        <position position="59"/>
    </location>
    <ligand>
        <name>Zn(2+)</name>
        <dbReference type="ChEBI" id="CHEBI:29105"/>
    </ligand>
</feature>
<evidence type="ECO:0000256" key="1">
    <source>
        <dbReference type="ARBA" id="ARBA00022503"/>
    </source>
</evidence>
<feature type="domain" description="AstE/AspA barrel-sandwich hybrid" evidence="7">
    <location>
        <begin position="252"/>
        <end position="323"/>
    </location>
</feature>
<evidence type="ECO:0000259" key="8">
    <source>
        <dbReference type="Pfam" id="PF24827"/>
    </source>
</evidence>
<dbReference type="GO" id="GO:0009017">
    <property type="term" value="F:succinylglutamate desuccinylase activity"/>
    <property type="evidence" value="ECO:0007669"/>
    <property type="project" value="UniProtKB-UniRule"/>
</dbReference>
<evidence type="ECO:0000256" key="2">
    <source>
        <dbReference type="ARBA" id="ARBA00022723"/>
    </source>
</evidence>
<organism evidence="9 10">
    <name type="scientific">Vibrio eleionomae</name>
    <dbReference type="NCBI Taxonomy" id="2653505"/>
    <lineage>
        <taxon>Bacteria</taxon>
        <taxon>Pseudomonadati</taxon>
        <taxon>Pseudomonadota</taxon>
        <taxon>Gammaproteobacteria</taxon>
        <taxon>Vibrionales</taxon>
        <taxon>Vibrionaceae</taxon>
        <taxon>Vibrio</taxon>
    </lineage>
</organism>
<comment type="catalytic activity">
    <reaction evidence="5">
        <text>N-succinyl-L-glutamate + H2O = L-glutamate + succinate</text>
        <dbReference type="Rhea" id="RHEA:15169"/>
        <dbReference type="ChEBI" id="CHEBI:15377"/>
        <dbReference type="ChEBI" id="CHEBI:29985"/>
        <dbReference type="ChEBI" id="CHEBI:30031"/>
        <dbReference type="ChEBI" id="CHEBI:58763"/>
        <dbReference type="EC" id="3.5.1.96"/>
    </reaction>
</comment>
<evidence type="ECO:0000256" key="6">
    <source>
        <dbReference type="NCBIfam" id="TIGR03242"/>
    </source>
</evidence>
<gene>
    <name evidence="5 9" type="primary">astE</name>
    <name evidence="9" type="ORF">F9817_13405</name>
</gene>
<keyword evidence="4 5" id="KW-0862">Zinc</keyword>
<keyword evidence="2 5" id="KW-0479">Metal-binding</keyword>
<sequence>METSFLALTLKREMPKNTVFYAHGLTFHWLNHGVMVIEPAGVDDSLPSIILSAGVHGNETAPIELLDSMVADLRSGALSLTRPLLVLLGNLDAMNQGERYLDYDMNRLFCQNHRRFPDARESKRAAELEKAVIRFANEQLGPVYHFDLHTAIRGSHHMRFGLLPFVERGEYPDVFVEQLNALALDALVINHAPANTFSFFTKDQLNVESCTLELGSAKPFGHNNAADFTHIDQALRTMLEGKAPLQSQHPALVYRVAQQITKLSDKFQFYVADDVKNFTPYEPGFVLAEDGETRYQVGKQTEYVLFPNPKVKAGLRAGLMLVREPSDS</sequence>
<dbReference type="Pfam" id="PF04952">
    <property type="entry name" value="AstE_AspA_hybrid"/>
    <property type="match status" value="1"/>
</dbReference>
<comment type="cofactor">
    <cofactor evidence="5">
        <name>Zn(2+)</name>
        <dbReference type="ChEBI" id="CHEBI:29105"/>
    </cofactor>
    <text evidence="5">Binds 1 zinc ion per subunit.</text>
</comment>
<dbReference type="NCBIfam" id="TIGR03242">
    <property type="entry name" value="arg_catab_astE"/>
    <property type="match status" value="1"/>
</dbReference>
<dbReference type="SUPFAM" id="SSF53187">
    <property type="entry name" value="Zn-dependent exopeptidases"/>
    <property type="match status" value="1"/>
</dbReference>
<dbReference type="InterPro" id="IPR007036">
    <property type="entry name" value="Aste_AspA_hybrid_dom"/>
</dbReference>
<keyword evidence="10" id="KW-1185">Reference proteome</keyword>
<evidence type="ECO:0000256" key="5">
    <source>
        <dbReference type="HAMAP-Rule" id="MF_00767"/>
    </source>
</evidence>
<dbReference type="PANTHER" id="PTHR15162">
    <property type="entry name" value="ASPARTOACYLASE"/>
    <property type="match status" value="1"/>
</dbReference>